<dbReference type="Pfam" id="PF05841">
    <property type="entry name" value="Apc15p"/>
    <property type="match status" value="1"/>
</dbReference>
<feature type="compositionally biased region" description="Acidic residues" evidence="1">
    <location>
        <begin position="132"/>
        <end position="156"/>
    </location>
</feature>
<accession>A0A8K0TKJ5</accession>
<gene>
    <name evidence="2" type="ORF">B0T11DRAFT_336325</name>
</gene>
<proteinExistence type="predicted"/>
<name>A0A8K0TKJ5_9PEZI</name>
<feature type="compositionally biased region" description="Basic and acidic residues" evidence="1">
    <location>
        <begin position="97"/>
        <end position="116"/>
    </location>
</feature>
<reference evidence="2" key="1">
    <citation type="journal article" date="2021" name="Nat. Commun.">
        <title>Genetic determinants of endophytism in the Arabidopsis root mycobiome.</title>
        <authorList>
            <person name="Mesny F."/>
            <person name="Miyauchi S."/>
            <person name="Thiergart T."/>
            <person name="Pickel B."/>
            <person name="Atanasova L."/>
            <person name="Karlsson M."/>
            <person name="Huettel B."/>
            <person name="Barry K.W."/>
            <person name="Haridas S."/>
            <person name="Chen C."/>
            <person name="Bauer D."/>
            <person name="Andreopoulos W."/>
            <person name="Pangilinan J."/>
            <person name="LaButti K."/>
            <person name="Riley R."/>
            <person name="Lipzen A."/>
            <person name="Clum A."/>
            <person name="Drula E."/>
            <person name="Henrissat B."/>
            <person name="Kohler A."/>
            <person name="Grigoriev I.V."/>
            <person name="Martin F.M."/>
            <person name="Hacquard S."/>
        </authorList>
    </citation>
    <scope>NUCLEOTIDE SEQUENCE</scope>
    <source>
        <strain evidence="2">MPI-CAGE-AT-0016</strain>
    </source>
</reference>
<feature type="region of interest" description="Disordered" evidence="1">
    <location>
        <begin position="211"/>
        <end position="376"/>
    </location>
</feature>
<organism evidence="2 3">
    <name type="scientific">Plectosphaerella cucumerina</name>
    <dbReference type="NCBI Taxonomy" id="40658"/>
    <lineage>
        <taxon>Eukaryota</taxon>
        <taxon>Fungi</taxon>
        <taxon>Dikarya</taxon>
        <taxon>Ascomycota</taxon>
        <taxon>Pezizomycotina</taxon>
        <taxon>Sordariomycetes</taxon>
        <taxon>Hypocreomycetidae</taxon>
        <taxon>Glomerellales</taxon>
        <taxon>Plectosphaerellaceae</taxon>
        <taxon>Plectosphaerella</taxon>
    </lineage>
</organism>
<protein>
    <submittedName>
        <fullName evidence="2">Apc15p protein-domain-containing protein</fullName>
    </submittedName>
</protein>
<evidence type="ECO:0000256" key="1">
    <source>
        <dbReference type="SAM" id="MobiDB-lite"/>
    </source>
</evidence>
<evidence type="ECO:0000313" key="2">
    <source>
        <dbReference type="EMBL" id="KAH7366850.1"/>
    </source>
</evidence>
<dbReference type="InterPro" id="IPR008402">
    <property type="entry name" value="APC_su15/mnd2"/>
</dbReference>
<feature type="region of interest" description="Disordered" evidence="1">
    <location>
        <begin position="89"/>
        <end position="116"/>
    </location>
</feature>
<feature type="region of interest" description="Disordered" evidence="1">
    <location>
        <begin position="129"/>
        <end position="199"/>
    </location>
</feature>
<sequence>MFGLLPDLTPRDSHSVWYTSSRNPHQNRYLEPTQAPSDWPPNQNEPPQRRQGLAAVERSQLARLRADEQYKDRRLLNIQNFGAGWLRPPGVSKTLHQRREEEREAAEHAEAMRREQVQAELAEAEAAGGIEEPLDGESALDEMGDGARDLDDDIPDADASGMGMSGIEEASEVSSDPVSSDVDDENEENDRTAEDRESELIQARMRMGNDSFRQAMARGDADAGDLYGAEEELEAEDDGQLLLEEDSSAARFSAARGQLLDEDEGDLEMEADLDGSIPEAGQMSGVYEHTDSEAELSSSLPSSSRSSSSNGDRGQGIGDDFFPRSGAAPLGMPTSPTLMARGAGRGQNGARRGSMDLSSLLSGGESSVLNSSPQRR</sequence>
<keyword evidence="3" id="KW-1185">Reference proteome</keyword>
<dbReference type="OrthoDB" id="5320532at2759"/>
<comment type="caution">
    <text evidence="2">The sequence shown here is derived from an EMBL/GenBank/DDBJ whole genome shotgun (WGS) entry which is preliminary data.</text>
</comment>
<evidence type="ECO:0000313" key="3">
    <source>
        <dbReference type="Proteomes" id="UP000813385"/>
    </source>
</evidence>
<feature type="compositionally biased region" description="Basic and acidic residues" evidence="1">
    <location>
        <begin position="189"/>
        <end position="199"/>
    </location>
</feature>
<feature type="compositionally biased region" description="Low complexity" evidence="1">
    <location>
        <begin position="295"/>
        <end position="309"/>
    </location>
</feature>
<dbReference type="Proteomes" id="UP000813385">
    <property type="component" value="Unassembled WGS sequence"/>
</dbReference>
<feature type="compositionally biased region" description="Acidic residues" evidence="1">
    <location>
        <begin position="260"/>
        <end position="273"/>
    </location>
</feature>
<dbReference type="GO" id="GO:0005680">
    <property type="term" value="C:anaphase-promoting complex"/>
    <property type="evidence" value="ECO:0007669"/>
    <property type="project" value="InterPro"/>
</dbReference>
<feature type="region of interest" description="Disordered" evidence="1">
    <location>
        <begin position="1"/>
        <end position="54"/>
    </location>
</feature>
<feature type="compositionally biased region" description="Polar residues" evidence="1">
    <location>
        <begin position="16"/>
        <end position="26"/>
    </location>
</feature>
<dbReference type="AlphaFoldDB" id="A0A8K0TKJ5"/>
<dbReference type="GO" id="GO:0031145">
    <property type="term" value="P:anaphase-promoting complex-dependent catabolic process"/>
    <property type="evidence" value="ECO:0007669"/>
    <property type="project" value="InterPro"/>
</dbReference>
<dbReference type="EMBL" id="JAGPXD010000002">
    <property type="protein sequence ID" value="KAH7366850.1"/>
    <property type="molecule type" value="Genomic_DNA"/>
</dbReference>
<feature type="compositionally biased region" description="Low complexity" evidence="1">
    <location>
        <begin position="348"/>
        <end position="376"/>
    </location>
</feature>
<feature type="compositionally biased region" description="Acidic residues" evidence="1">
    <location>
        <begin position="228"/>
        <end position="247"/>
    </location>
</feature>
<feature type="compositionally biased region" description="Low complexity" evidence="1">
    <location>
        <begin position="40"/>
        <end position="51"/>
    </location>
</feature>